<accession>A0A5B1L6L5</accession>
<evidence type="ECO:0000313" key="2">
    <source>
        <dbReference type="EMBL" id="KAA1415818.1"/>
    </source>
</evidence>
<feature type="transmembrane region" description="Helical" evidence="1">
    <location>
        <begin position="98"/>
        <end position="115"/>
    </location>
</feature>
<evidence type="ECO:0000256" key="1">
    <source>
        <dbReference type="SAM" id="Phobius"/>
    </source>
</evidence>
<dbReference type="InterPro" id="IPR011737">
    <property type="entry name" value="CHP02206_TP0381"/>
</dbReference>
<sequence>MLQDEHVPSYGTTHLVPLAIFALGLVGAVWLGRRHRTAPGPTRFSRSAALLVPAVTVPFQLYDVLTDFDIDTTLPLHLCDLAWVATTWALWSHRAYPVALTFFWGLTLTIQGVVTPSLGEDFPDPRYFAFWALHLLIVWAAVYLVIGLGKVPQWRDYGLAVATTVGWAVVTASFNHVADTNYGYLQRKPDGSILDLFGPWPWYVFEEIAVVLTVWAVMTWVGQRWASSRLRRPSRGSRRPHGRSRPS</sequence>
<feature type="transmembrane region" description="Helical" evidence="1">
    <location>
        <begin position="127"/>
        <end position="146"/>
    </location>
</feature>
<dbReference type="RefSeq" id="WP_149730044.1">
    <property type="nucleotide sequence ID" value="NZ_VUJV01000008.1"/>
</dbReference>
<protein>
    <submittedName>
        <fullName evidence="2">TIGR02206 family membrane protein</fullName>
    </submittedName>
</protein>
<proteinExistence type="predicted"/>
<evidence type="ECO:0000313" key="3">
    <source>
        <dbReference type="Proteomes" id="UP000325003"/>
    </source>
</evidence>
<dbReference type="NCBIfam" id="TIGR02206">
    <property type="entry name" value="intg_mem_TP0381"/>
    <property type="match status" value="1"/>
</dbReference>
<dbReference type="EMBL" id="VUJV01000008">
    <property type="protein sequence ID" value="KAA1415818.1"/>
    <property type="molecule type" value="Genomic_DNA"/>
</dbReference>
<reference evidence="2 3" key="2">
    <citation type="submission" date="2019-09" db="EMBL/GenBank/DDBJ databases">
        <authorList>
            <person name="Jin C."/>
        </authorList>
    </citation>
    <scope>NUCLEOTIDE SEQUENCE [LARGE SCALE GENOMIC DNA]</scope>
    <source>
        <strain evidence="2 3">BN130099</strain>
    </source>
</reference>
<dbReference type="Proteomes" id="UP000325003">
    <property type="component" value="Unassembled WGS sequence"/>
</dbReference>
<keyword evidence="3" id="KW-1185">Reference proteome</keyword>
<name>A0A5B1L6L5_9ACTN</name>
<feature type="transmembrane region" description="Helical" evidence="1">
    <location>
        <begin position="12"/>
        <end position="32"/>
    </location>
</feature>
<gene>
    <name evidence="2" type="ORF">F0U44_19430</name>
</gene>
<keyword evidence="1" id="KW-0812">Transmembrane</keyword>
<reference evidence="2 3" key="1">
    <citation type="submission" date="2019-09" db="EMBL/GenBank/DDBJ databases">
        <title>Nocardioides panacisoli sp. nov., isolated from the soil of a ginseng field.</title>
        <authorList>
            <person name="Cho C."/>
        </authorList>
    </citation>
    <scope>NUCLEOTIDE SEQUENCE [LARGE SCALE GENOMIC DNA]</scope>
    <source>
        <strain evidence="2 3">BN130099</strain>
    </source>
</reference>
<keyword evidence="1" id="KW-1133">Transmembrane helix</keyword>
<feature type="transmembrane region" description="Helical" evidence="1">
    <location>
        <begin position="200"/>
        <end position="222"/>
    </location>
</feature>
<comment type="caution">
    <text evidence="2">The sequence shown here is derived from an EMBL/GenBank/DDBJ whole genome shotgun (WGS) entry which is preliminary data.</text>
</comment>
<keyword evidence="1" id="KW-0472">Membrane</keyword>
<organism evidence="2 3">
    <name type="scientific">Nocardioides humilatus</name>
    <dbReference type="NCBI Taxonomy" id="2607660"/>
    <lineage>
        <taxon>Bacteria</taxon>
        <taxon>Bacillati</taxon>
        <taxon>Actinomycetota</taxon>
        <taxon>Actinomycetes</taxon>
        <taxon>Propionibacteriales</taxon>
        <taxon>Nocardioidaceae</taxon>
        <taxon>Nocardioides</taxon>
    </lineage>
</organism>
<dbReference type="AlphaFoldDB" id="A0A5B1L6L5"/>
<dbReference type="Pfam" id="PF14808">
    <property type="entry name" value="TMEM164"/>
    <property type="match status" value="1"/>
</dbReference>
<feature type="transmembrane region" description="Helical" evidence="1">
    <location>
        <begin position="158"/>
        <end position="178"/>
    </location>
</feature>